<sequence length="403" mass="43337">MEKPRFLRSGINRLLVSFCIAGFASLQASAEVVKVGMILTYSGPDTSLGQLIDRGANLYIKLHGKDLPPGTKVEIIRRDDTGVNPAVAKRLAQELIMRDHVDILTGGQWTPNTMAIETLANQAKIPYVVMGAGGSKITANAPYVIRTSFTLWQSCYPLGQWAAKKGYKTAYTLVSDFAPGHDAEAAFTKAFTDGGGKVIGSVRIPMQATDYLPYMLKVKEAKPDVLFLFNPGGPVATAYMKALANIGISGSKIQVIGSGDITTDEELPNMGRAPVGVITVDHYSAAATRKANQEFVAAWKKAYGANSTPNFFSVGGWDGMEAIYDAIRAQKGKVTAAGTLAALRHWSDPNAPQGAISIDPKTGDLIQHEYVRRTEEQNGHLANVEIETLPATGDPEKQFGPKH</sequence>
<dbReference type="Gene3D" id="3.40.50.2300">
    <property type="match status" value="2"/>
</dbReference>
<dbReference type="InterPro" id="IPR028081">
    <property type="entry name" value="Leu-bd"/>
</dbReference>
<reference evidence="3" key="1">
    <citation type="submission" date="2016-10" db="EMBL/GenBank/DDBJ databases">
        <title>Sequence of Gallionella enrichment culture.</title>
        <authorList>
            <person name="Poehlein A."/>
            <person name="Muehling M."/>
            <person name="Daniel R."/>
        </authorList>
    </citation>
    <scope>NUCLEOTIDE SEQUENCE</scope>
</reference>
<dbReference type="InterPro" id="IPR028082">
    <property type="entry name" value="Peripla_BP_I"/>
</dbReference>
<dbReference type="Pfam" id="PF13458">
    <property type="entry name" value="Peripla_BP_6"/>
    <property type="match status" value="1"/>
</dbReference>
<protein>
    <submittedName>
        <fullName evidence="3">Receptor family ligand binding region</fullName>
    </submittedName>
</protein>
<dbReference type="SUPFAM" id="SSF53822">
    <property type="entry name" value="Periplasmic binding protein-like I"/>
    <property type="match status" value="1"/>
</dbReference>
<evidence type="ECO:0000256" key="1">
    <source>
        <dbReference type="ARBA" id="ARBA00022729"/>
    </source>
</evidence>
<dbReference type="EMBL" id="MLJW01000065">
    <property type="protein sequence ID" value="OIR03509.1"/>
    <property type="molecule type" value="Genomic_DNA"/>
</dbReference>
<name>A0A1J5SH76_9ZZZZ</name>
<gene>
    <name evidence="3" type="ORF">GALL_143680</name>
</gene>
<feature type="domain" description="Leucine-binding protein" evidence="2">
    <location>
        <begin position="33"/>
        <end position="374"/>
    </location>
</feature>
<evidence type="ECO:0000313" key="3">
    <source>
        <dbReference type="EMBL" id="OIR03509.1"/>
    </source>
</evidence>
<evidence type="ECO:0000259" key="2">
    <source>
        <dbReference type="Pfam" id="PF13458"/>
    </source>
</evidence>
<keyword evidence="1" id="KW-0732">Signal</keyword>
<dbReference type="InterPro" id="IPR051010">
    <property type="entry name" value="BCAA_transport"/>
</dbReference>
<accession>A0A1J5SH76</accession>
<dbReference type="CDD" id="cd20013">
    <property type="entry name" value="PBP1_RPA0985_benzoate-like"/>
    <property type="match status" value="1"/>
</dbReference>
<dbReference type="AlphaFoldDB" id="A0A1J5SH76"/>
<keyword evidence="3" id="KW-0675">Receptor</keyword>
<comment type="caution">
    <text evidence="3">The sequence shown here is derived from an EMBL/GenBank/DDBJ whole genome shotgun (WGS) entry which is preliminary data.</text>
</comment>
<dbReference type="PANTHER" id="PTHR30483:SF6">
    <property type="entry name" value="PERIPLASMIC BINDING PROTEIN OF ABC TRANSPORTER FOR NATURAL AMINO ACIDS"/>
    <property type="match status" value="1"/>
</dbReference>
<organism evidence="3">
    <name type="scientific">mine drainage metagenome</name>
    <dbReference type="NCBI Taxonomy" id="410659"/>
    <lineage>
        <taxon>unclassified sequences</taxon>
        <taxon>metagenomes</taxon>
        <taxon>ecological metagenomes</taxon>
    </lineage>
</organism>
<dbReference type="PANTHER" id="PTHR30483">
    <property type="entry name" value="LEUCINE-SPECIFIC-BINDING PROTEIN"/>
    <property type="match status" value="1"/>
</dbReference>
<proteinExistence type="predicted"/>